<feature type="transmembrane region" description="Helical" evidence="1">
    <location>
        <begin position="103"/>
        <end position="122"/>
    </location>
</feature>
<dbReference type="RefSeq" id="WP_344078479.1">
    <property type="nucleotide sequence ID" value="NZ_BAAALS010000006.1"/>
</dbReference>
<keyword evidence="3" id="KW-1185">Reference proteome</keyword>
<dbReference type="InterPro" id="IPR002798">
    <property type="entry name" value="SpoIIM-like"/>
</dbReference>
<dbReference type="EMBL" id="BAAALS010000006">
    <property type="protein sequence ID" value="GAA1745676.1"/>
    <property type="molecule type" value="Genomic_DNA"/>
</dbReference>
<reference evidence="2 3" key="1">
    <citation type="journal article" date="2019" name="Int. J. Syst. Evol. Microbiol.">
        <title>The Global Catalogue of Microorganisms (GCM) 10K type strain sequencing project: providing services to taxonomists for standard genome sequencing and annotation.</title>
        <authorList>
            <consortium name="The Broad Institute Genomics Platform"/>
            <consortium name="The Broad Institute Genome Sequencing Center for Infectious Disease"/>
            <person name="Wu L."/>
            <person name="Ma J."/>
        </authorList>
    </citation>
    <scope>NUCLEOTIDE SEQUENCE [LARGE SCALE GENOMIC DNA]</scope>
    <source>
        <strain evidence="2 3">JCM 13249</strain>
    </source>
</reference>
<feature type="transmembrane region" description="Helical" evidence="1">
    <location>
        <begin position="166"/>
        <end position="187"/>
    </location>
</feature>
<dbReference type="Pfam" id="PF01944">
    <property type="entry name" value="SpoIIM"/>
    <property type="match status" value="1"/>
</dbReference>
<evidence type="ECO:0000313" key="3">
    <source>
        <dbReference type="Proteomes" id="UP001500655"/>
    </source>
</evidence>
<dbReference type="Proteomes" id="UP001500655">
    <property type="component" value="Unassembled WGS sequence"/>
</dbReference>
<keyword evidence="1" id="KW-0472">Membrane</keyword>
<dbReference type="PANTHER" id="PTHR35337:SF1">
    <property type="entry name" value="SLR1478 PROTEIN"/>
    <property type="match status" value="1"/>
</dbReference>
<keyword evidence="1" id="KW-1133">Transmembrane helix</keyword>
<name>A0ABN2K0I7_9ACTN</name>
<dbReference type="PANTHER" id="PTHR35337">
    <property type="entry name" value="SLR1478 PROTEIN"/>
    <property type="match status" value="1"/>
</dbReference>
<feature type="transmembrane region" description="Helical" evidence="1">
    <location>
        <begin position="290"/>
        <end position="311"/>
    </location>
</feature>
<sequence length="332" mass="36045">MDLDAFVTEHGAEWRRLQSLIRRRRRTLTAADVDDLVVLYRRTAAHLSVVQSRSPDPVLVAWLSRLVLDARGKLTPSTGASWSSFARFWISSFPGEVYRARKWVFGVTAAFIGVAAVLIAVFTDPERQLMLLDQADINALVEQDFAAYYSSGAPQNFSFAVWTNNAWVSAICLAGGMLVLPAVYVLWNNVFNLGLVGGIMIGHGRADTFFGLILVHGMLELTCIFVAAGVGLRVAWAWLAPGRYLTRGQAFARAGRSAIVVAIGLVPVLLVSGLVEGFVTPSVLPTVIKLFLGAIVWLAFLAYVVVGGLLAERSGQLADLDELDREALAPTV</sequence>
<comment type="caution">
    <text evidence="2">The sequence shown here is derived from an EMBL/GenBank/DDBJ whole genome shotgun (WGS) entry which is preliminary data.</text>
</comment>
<keyword evidence="1" id="KW-0812">Transmembrane</keyword>
<feature type="transmembrane region" description="Helical" evidence="1">
    <location>
        <begin position="208"/>
        <end position="238"/>
    </location>
</feature>
<accession>A0ABN2K0I7</accession>
<evidence type="ECO:0000313" key="2">
    <source>
        <dbReference type="EMBL" id="GAA1745676.1"/>
    </source>
</evidence>
<protein>
    <submittedName>
        <fullName evidence="2">Stage II sporulation protein M</fullName>
    </submittedName>
</protein>
<gene>
    <name evidence="2" type="ORF">GCM10009681_15780</name>
</gene>
<proteinExistence type="predicted"/>
<organism evidence="2 3">
    <name type="scientific">Luedemannella helvata</name>
    <dbReference type="NCBI Taxonomy" id="349315"/>
    <lineage>
        <taxon>Bacteria</taxon>
        <taxon>Bacillati</taxon>
        <taxon>Actinomycetota</taxon>
        <taxon>Actinomycetes</taxon>
        <taxon>Micromonosporales</taxon>
        <taxon>Micromonosporaceae</taxon>
        <taxon>Luedemannella</taxon>
    </lineage>
</organism>
<evidence type="ECO:0000256" key="1">
    <source>
        <dbReference type="SAM" id="Phobius"/>
    </source>
</evidence>
<feature type="transmembrane region" description="Helical" evidence="1">
    <location>
        <begin position="258"/>
        <end position="278"/>
    </location>
</feature>